<dbReference type="AlphaFoldDB" id="A0ABD0V595"/>
<evidence type="ECO:0000313" key="2">
    <source>
        <dbReference type="EMBL" id="KAL0917711.1"/>
    </source>
</evidence>
<accession>A0ABD0V595</accession>
<dbReference type="Proteomes" id="UP001552299">
    <property type="component" value="Unassembled WGS sequence"/>
</dbReference>
<feature type="compositionally biased region" description="Basic and acidic residues" evidence="1">
    <location>
        <begin position="7"/>
        <end position="32"/>
    </location>
</feature>
<gene>
    <name evidence="2" type="ORF">M5K25_012793</name>
</gene>
<dbReference type="EMBL" id="JANQDX010000010">
    <property type="protein sequence ID" value="KAL0917711.1"/>
    <property type="molecule type" value="Genomic_DNA"/>
</dbReference>
<organism evidence="2 3">
    <name type="scientific">Dendrobium thyrsiflorum</name>
    <name type="common">Pinecone-like raceme dendrobium</name>
    <name type="synonym">Orchid</name>
    <dbReference type="NCBI Taxonomy" id="117978"/>
    <lineage>
        <taxon>Eukaryota</taxon>
        <taxon>Viridiplantae</taxon>
        <taxon>Streptophyta</taxon>
        <taxon>Embryophyta</taxon>
        <taxon>Tracheophyta</taxon>
        <taxon>Spermatophyta</taxon>
        <taxon>Magnoliopsida</taxon>
        <taxon>Liliopsida</taxon>
        <taxon>Asparagales</taxon>
        <taxon>Orchidaceae</taxon>
        <taxon>Epidendroideae</taxon>
        <taxon>Malaxideae</taxon>
        <taxon>Dendrobiinae</taxon>
        <taxon>Dendrobium</taxon>
    </lineage>
</organism>
<evidence type="ECO:0000313" key="3">
    <source>
        <dbReference type="Proteomes" id="UP001552299"/>
    </source>
</evidence>
<feature type="region of interest" description="Disordered" evidence="1">
    <location>
        <begin position="1"/>
        <end position="57"/>
    </location>
</feature>
<keyword evidence="3" id="KW-1185">Reference proteome</keyword>
<evidence type="ECO:0000256" key="1">
    <source>
        <dbReference type="SAM" id="MobiDB-lite"/>
    </source>
</evidence>
<reference evidence="2 3" key="1">
    <citation type="journal article" date="2024" name="Plant Biotechnol. J.">
        <title>Dendrobium thyrsiflorum genome and its molecular insights into genes involved in important horticultural traits.</title>
        <authorList>
            <person name="Chen B."/>
            <person name="Wang J.Y."/>
            <person name="Zheng P.J."/>
            <person name="Li K.L."/>
            <person name="Liang Y.M."/>
            <person name="Chen X.F."/>
            <person name="Zhang C."/>
            <person name="Zhao X."/>
            <person name="He X."/>
            <person name="Zhang G.Q."/>
            <person name="Liu Z.J."/>
            <person name="Xu Q."/>
        </authorList>
    </citation>
    <scope>NUCLEOTIDE SEQUENCE [LARGE SCALE GENOMIC DNA]</scope>
    <source>
        <strain evidence="2">GZMU011</strain>
    </source>
</reference>
<comment type="caution">
    <text evidence="2">The sequence shown here is derived from an EMBL/GenBank/DDBJ whole genome shotgun (WGS) entry which is preliminary data.</text>
</comment>
<sequence length="217" mass="25993">MNDYSNGDDRKNIFTKDTKHDRNSKFDREKHNVRDKKKRRDDADEEISDTDGDKRCPEHKIDYSDERNFFLLGHLGQLRQTHTHIAYNYEDTRGTRRCFEDDHNYEGRQGEPVNLKYNFTKYLLKKICFFIFSVSVPLLKNSDTSPSYGIMFFVDMKRRNGSIQKLTQWVVSFDTMEMFTEDNVYLNIHNTRKYKGKKILDFEQNSKNYVIYASKQN</sequence>
<proteinExistence type="predicted"/>
<protein>
    <submittedName>
        <fullName evidence="2">Uncharacterized protein</fullName>
    </submittedName>
</protein>
<name>A0ABD0V595_DENTH</name>